<feature type="domain" description="YopX protein" evidence="1">
    <location>
        <begin position="5"/>
        <end position="160"/>
    </location>
</feature>
<name>A0A7X0YYY1_9LIST</name>
<evidence type="ECO:0000313" key="3">
    <source>
        <dbReference type="EMBL" id="MBC2166167.1"/>
    </source>
</evidence>
<evidence type="ECO:0000259" key="1">
    <source>
        <dbReference type="Pfam" id="PF09643"/>
    </source>
</evidence>
<evidence type="ECO:0000313" key="4">
    <source>
        <dbReference type="Proteomes" id="UP000519573"/>
    </source>
</evidence>
<evidence type="ECO:0000313" key="5">
    <source>
        <dbReference type="Proteomes" id="UP000543379"/>
    </source>
</evidence>
<dbReference type="AlphaFoldDB" id="A0A7X0YYY1"/>
<evidence type="ECO:0000313" key="2">
    <source>
        <dbReference type="EMBL" id="MBC1316629.1"/>
    </source>
</evidence>
<dbReference type="NCBIfam" id="TIGR01671">
    <property type="entry name" value="phage_TIGR01671"/>
    <property type="match status" value="1"/>
</dbReference>
<gene>
    <name evidence="2" type="ORF">HB811_07580</name>
    <name evidence="3" type="ORF">HCB26_06250</name>
</gene>
<proteinExistence type="predicted"/>
<dbReference type="EMBL" id="JAARYH010000002">
    <property type="protein sequence ID" value="MBC2166167.1"/>
    <property type="molecule type" value="Genomic_DNA"/>
</dbReference>
<dbReference type="InterPro" id="IPR019096">
    <property type="entry name" value="YopX_protein"/>
</dbReference>
<dbReference type="SUPFAM" id="SSF159006">
    <property type="entry name" value="YopX-like"/>
    <property type="match status" value="1"/>
</dbReference>
<dbReference type="Proteomes" id="UP000543379">
    <property type="component" value="Unassembled WGS sequence"/>
</dbReference>
<dbReference type="EMBL" id="JAAROV010000002">
    <property type="protein sequence ID" value="MBC1316629.1"/>
    <property type="molecule type" value="Genomic_DNA"/>
</dbReference>
<sequence>MRPIEFRAWDETEKRWLNIDEFFIFYDGTIFLVTWLDDSVYDDAVTLDRAGEDIKLEQYTGLKDKKGNRIFDGDIVRIDSLEVFNLTSNYNDTPVRGSCISEVKIIEGHTYVWLTPIIDGKKIRYGARLLLKGLSKYISRNVATGSVEVIGNIHDNPELLGGAAE</sequence>
<reference evidence="4 5" key="1">
    <citation type="submission" date="2020-03" db="EMBL/GenBank/DDBJ databases">
        <title>Soil Listeria distribution.</title>
        <authorList>
            <person name="Liao J."/>
            <person name="Wiedmann M."/>
        </authorList>
    </citation>
    <scope>NUCLEOTIDE SEQUENCE [LARGE SCALE GENOMIC DNA]</scope>
    <source>
        <strain evidence="3 4">FSL L7-0245</strain>
        <strain evidence="2 5">FSL L7-1816</strain>
    </source>
</reference>
<accession>A0A7X0YYY1</accession>
<protein>
    <recommendedName>
        <fullName evidence="1">YopX protein domain-containing protein</fullName>
    </recommendedName>
</protein>
<dbReference type="Proteomes" id="UP000519573">
    <property type="component" value="Unassembled WGS sequence"/>
</dbReference>
<organism evidence="3 4">
    <name type="scientific">Listeria booriae</name>
    <dbReference type="NCBI Taxonomy" id="1552123"/>
    <lineage>
        <taxon>Bacteria</taxon>
        <taxon>Bacillati</taxon>
        <taxon>Bacillota</taxon>
        <taxon>Bacilli</taxon>
        <taxon>Bacillales</taxon>
        <taxon>Listeriaceae</taxon>
        <taxon>Listeria</taxon>
    </lineage>
</organism>
<dbReference type="Gene3D" id="2.30.30.290">
    <property type="entry name" value="YopX-like domains"/>
    <property type="match status" value="1"/>
</dbReference>
<dbReference type="Pfam" id="PF09643">
    <property type="entry name" value="YopX"/>
    <property type="match status" value="1"/>
</dbReference>
<dbReference type="InterPro" id="IPR023385">
    <property type="entry name" value="YopX-like_C"/>
</dbReference>
<dbReference type="InterPro" id="IPR010024">
    <property type="entry name" value="CHP16711"/>
</dbReference>
<comment type="caution">
    <text evidence="3">The sequence shown here is derived from an EMBL/GenBank/DDBJ whole genome shotgun (WGS) entry which is preliminary data.</text>
</comment>
<dbReference type="RefSeq" id="WP_185382251.1">
    <property type="nucleotide sequence ID" value="NZ_JAAROV010000002.1"/>
</dbReference>